<feature type="compositionally biased region" description="Basic residues" evidence="1">
    <location>
        <begin position="107"/>
        <end position="116"/>
    </location>
</feature>
<organism evidence="2 3">
    <name type="scientific">Vespula squamosa</name>
    <name type="common">Southern yellow jacket</name>
    <name type="synonym">Wasp</name>
    <dbReference type="NCBI Taxonomy" id="30214"/>
    <lineage>
        <taxon>Eukaryota</taxon>
        <taxon>Metazoa</taxon>
        <taxon>Ecdysozoa</taxon>
        <taxon>Arthropoda</taxon>
        <taxon>Hexapoda</taxon>
        <taxon>Insecta</taxon>
        <taxon>Pterygota</taxon>
        <taxon>Neoptera</taxon>
        <taxon>Endopterygota</taxon>
        <taxon>Hymenoptera</taxon>
        <taxon>Apocrita</taxon>
        <taxon>Aculeata</taxon>
        <taxon>Vespoidea</taxon>
        <taxon>Vespidae</taxon>
        <taxon>Vespinae</taxon>
        <taxon>Vespula</taxon>
    </lineage>
</organism>
<sequence length="155" mass="17615">MAYIECAVRAGHSRRLFYAQLLRRISFFLELLRAFPRLSNHEKVSAISQNTVLPTQDGRAHSTGIKGRGNKADARIFNGEKSMESIFACRGYFSLRGYPCVRNPKKSRTPYVGKRRAKEEGGSRWKVASERVDGDVPKEGYGISPEFNPYPRCRL</sequence>
<gene>
    <name evidence="2" type="ORF">V1478_015996</name>
</gene>
<feature type="compositionally biased region" description="Basic and acidic residues" evidence="1">
    <location>
        <begin position="117"/>
        <end position="131"/>
    </location>
</feature>
<accession>A0ABD2A2E6</accession>
<evidence type="ECO:0000313" key="3">
    <source>
        <dbReference type="Proteomes" id="UP001607302"/>
    </source>
</evidence>
<protein>
    <submittedName>
        <fullName evidence="2">Uncharacterized protein</fullName>
    </submittedName>
</protein>
<name>A0ABD2A2E6_VESSQ</name>
<comment type="caution">
    <text evidence="2">The sequence shown here is derived from an EMBL/GenBank/DDBJ whole genome shotgun (WGS) entry which is preliminary data.</text>
</comment>
<feature type="region of interest" description="Disordered" evidence="1">
    <location>
        <begin position="107"/>
        <end position="131"/>
    </location>
</feature>
<dbReference type="EMBL" id="JAUDFV010000156">
    <property type="protein sequence ID" value="KAL2714811.1"/>
    <property type="molecule type" value="Genomic_DNA"/>
</dbReference>
<keyword evidence="3" id="KW-1185">Reference proteome</keyword>
<reference evidence="2 3" key="1">
    <citation type="journal article" date="2024" name="Ann. Entomol. Soc. Am.">
        <title>Genomic analyses of the southern and eastern yellowjacket wasps (Hymenoptera: Vespidae) reveal evolutionary signatures of social life.</title>
        <authorList>
            <person name="Catto M.A."/>
            <person name="Caine P.B."/>
            <person name="Orr S.E."/>
            <person name="Hunt B.G."/>
            <person name="Goodisman M.A.D."/>
        </authorList>
    </citation>
    <scope>NUCLEOTIDE SEQUENCE [LARGE SCALE GENOMIC DNA]</scope>
    <source>
        <strain evidence="2">233</strain>
        <tissue evidence="2">Head and thorax</tissue>
    </source>
</reference>
<dbReference type="Proteomes" id="UP001607302">
    <property type="component" value="Unassembled WGS sequence"/>
</dbReference>
<proteinExistence type="predicted"/>
<evidence type="ECO:0000313" key="2">
    <source>
        <dbReference type="EMBL" id="KAL2714811.1"/>
    </source>
</evidence>
<dbReference type="AlphaFoldDB" id="A0ABD2A2E6"/>
<evidence type="ECO:0000256" key="1">
    <source>
        <dbReference type="SAM" id="MobiDB-lite"/>
    </source>
</evidence>